<comment type="subcellular location">
    <subcellularLocation>
        <location evidence="1">Endoplasmic reticulum membrane</location>
        <topology evidence="1">Single-pass type I membrane protein</topology>
    </subcellularLocation>
</comment>
<dbReference type="Gene3D" id="3.40.50.1110">
    <property type="entry name" value="SGNH hydrolase"/>
    <property type="match status" value="1"/>
</dbReference>
<dbReference type="OrthoDB" id="931963at2"/>
<feature type="domain" description="Secretion system C-terminal sorting" evidence="11">
    <location>
        <begin position="1025"/>
        <end position="1100"/>
    </location>
</feature>
<feature type="domain" description="Ig-like" evidence="12">
    <location>
        <begin position="311"/>
        <end position="391"/>
    </location>
</feature>
<dbReference type="RefSeq" id="WP_070747807.1">
    <property type="nucleotide sequence ID" value="NZ_MDZA01000459.1"/>
</dbReference>
<dbReference type="InterPro" id="IPR039155">
    <property type="entry name" value="MLEC"/>
</dbReference>
<dbReference type="InterPro" id="IPR026444">
    <property type="entry name" value="Secre_tail"/>
</dbReference>
<evidence type="ECO:0000256" key="2">
    <source>
        <dbReference type="ARBA" id="ARBA00009141"/>
    </source>
</evidence>
<comment type="similarity">
    <text evidence="2">Belongs to the malectin family.</text>
</comment>
<evidence type="ECO:0000256" key="7">
    <source>
        <dbReference type="ARBA" id="ARBA00023136"/>
    </source>
</evidence>
<reference evidence="13 14" key="1">
    <citation type="submission" date="2016-08" db="EMBL/GenBank/DDBJ databases">
        <title>Hymenobacter coccineus sp. nov., Hymenobacter lapidarius sp. nov. and Hymenobacter glacialis sp. nov., isolated from Antarctic soil.</title>
        <authorList>
            <person name="Sedlacek I."/>
            <person name="Kralova S."/>
            <person name="Kyrova K."/>
            <person name="Maslanova I."/>
            <person name="Stankova E."/>
            <person name="Vrbovska V."/>
            <person name="Nemec M."/>
            <person name="Bartak M."/>
            <person name="Svec P."/>
            <person name="Busse H.-J."/>
            <person name="Pantucek R."/>
        </authorList>
    </citation>
    <scope>NUCLEOTIDE SEQUENCE [LARGE SCALE GENOMIC DNA]</scope>
    <source>
        <strain evidence="13 14">CCM 8649</strain>
    </source>
</reference>
<keyword evidence="4" id="KW-0732">Signal</keyword>
<dbReference type="Gene3D" id="2.60.120.430">
    <property type="entry name" value="Galactose-binding lectin"/>
    <property type="match status" value="1"/>
</dbReference>
<keyword evidence="9" id="KW-0119">Carbohydrate metabolism</keyword>
<evidence type="ECO:0000313" key="13">
    <source>
        <dbReference type="EMBL" id="OGX80767.1"/>
    </source>
</evidence>
<dbReference type="PANTHER" id="PTHR13460">
    <property type="match status" value="1"/>
</dbReference>
<keyword evidence="14" id="KW-1185">Reference proteome</keyword>
<evidence type="ECO:0000256" key="6">
    <source>
        <dbReference type="ARBA" id="ARBA00022989"/>
    </source>
</evidence>
<keyword evidence="3" id="KW-0812">Transmembrane</keyword>
<protein>
    <recommendedName>
        <fullName evidence="15">SGNH hydrolase-type esterase domain-containing protein</fullName>
    </recommendedName>
</protein>
<dbReference type="Proteomes" id="UP000177506">
    <property type="component" value="Unassembled WGS sequence"/>
</dbReference>
<gene>
    <name evidence="13" type="ORF">BEN49_03370</name>
</gene>
<dbReference type="InterPro" id="IPR036514">
    <property type="entry name" value="SGNH_hydro_sf"/>
</dbReference>
<dbReference type="InterPro" id="IPR044023">
    <property type="entry name" value="Ig_7"/>
</dbReference>
<keyword evidence="8" id="KW-0325">Glycoprotein</keyword>
<evidence type="ECO:0000256" key="8">
    <source>
        <dbReference type="ARBA" id="ARBA00023180"/>
    </source>
</evidence>
<evidence type="ECO:0000256" key="4">
    <source>
        <dbReference type="ARBA" id="ARBA00022729"/>
    </source>
</evidence>
<dbReference type="SUPFAM" id="SSF49785">
    <property type="entry name" value="Galactose-binding domain-like"/>
    <property type="match status" value="1"/>
</dbReference>
<dbReference type="InterPro" id="IPR008979">
    <property type="entry name" value="Galactose-bd-like_sf"/>
</dbReference>
<dbReference type="EMBL" id="MDZA01000459">
    <property type="protein sequence ID" value="OGX80767.1"/>
    <property type="molecule type" value="Genomic_DNA"/>
</dbReference>
<sequence>MTNSIGTFAADKSFAGGTPNTGNGAIAGTANGAMYQSERAGGSFGYALPVSNGKYTVVLHFAETYWTAAGQRVFDVAAEGTKVLTRYDIVKKVGPLTATSESFAVTVSDNVLNLDFSALFSAGGVDQAKVSAIEVLPGTACPGTAAPTVAGPLAYCTGATAPALSASVTVAAGATLVLYNAATGGTALAANFAPPTTAVGSITYYAAQVAGGCESARVAIVVNVTNGPAVPSVTSPLAYCLGTPAALLSTSVTLATGATLRLYASATSTEALADFRPATTTIGSTTYYAAQLLNGCESGRAPIAVNVTDGPAAPVTVSSVGYCIGDQAALLSKGVTLAPGATLRLYAAATGGAILADFIPTTTAAGTTTYYATQVVGTCESARTALTVAVSSGPATPGVVSPLTYCQGAAAGLLSASVALAPGSAIRVYAAASGGTALADFSPSTTALGSTTYYVAQVTGSCESGRAPIMVTVVEGTARPVVATPVAYCVGTASALLSASVTLADGAALRLYASATSTVALSDFRPSTTTIGSTTYYAAQLLNGCESGRAPIAVNVTDGPAAPVVRSPVAYCIGTQSALLSANVTLADGATLRLYASATSTAALADFAPSTTSIGSTTYYAAQLLNGCESGRASIVVNVTNGPAVPAVVGSLTYCQGTAAALLSSGVTLIDGATLRLYASATSTEALADFRPATTTIGSTTYYAAQLLNGCESGRAPIVVNVMSELKAPALVPPPGINPTSIAAWGDSFTEANYSLYPQLLAQLTGGTVYKGGIGGQTSVQIKDRLVAAPEMYKWPVIIWAGRNDSNAPAQVKASIATMVATIGHNNYLIISICNGAGEGIGTYGYGLVKPLNDDLAAIYGNHYLDVRAFLVDHYDPTQPQDVADHAADVPPTSLRQDFLHPNRAGSTLIANYIYANLNQLMAANYCQSATARPLSSGVALATGASLRVYSSPTATTATPDFVPSTATSGNTTYYVSQAMSGCESPRTPLTVSVVNCSGDVATRVANSQKALAQPAPAAQPQFEVYPNPFADVANVDFALATTQSYTLELYDAKGMLIQHIAAGTAEAGTKYHYQVSGRDLAEGIYLVRLVAGKNSKIFKLTMAR</sequence>
<evidence type="ECO:0000259" key="10">
    <source>
        <dbReference type="Pfam" id="PF11721"/>
    </source>
</evidence>
<dbReference type="PANTHER" id="PTHR13460:SF0">
    <property type="entry name" value="MALECTIN"/>
    <property type="match status" value="1"/>
</dbReference>
<dbReference type="AlphaFoldDB" id="A0A1G1SQ70"/>
<dbReference type="Pfam" id="PF18962">
    <property type="entry name" value="Por_Secre_tail"/>
    <property type="match status" value="1"/>
</dbReference>
<dbReference type="NCBIfam" id="TIGR04183">
    <property type="entry name" value="Por_Secre_tail"/>
    <property type="match status" value="1"/>
</dbReference>
<evidence type="ECO:0000256" key="3">
    <source>
        <dbReference type="ARBA" id="ARBA00022692"/>
    </source>
</evidence>
<comment type="caution">
    <text evidence="13">The sequence shown here is derived from an EMBL/GenBank/DDBJ whole genome shotgun (WGS) entry which is preliminary data.</text>
</comment>
<dbReference type="GO" id="GO:0016788">
    <property type="term" value="F:hydrolase activity, acting on ester bonds"/>
    <property type="evidence" value="ECO:0007669"/>
    <property type="project" value="UniProtKB-ARBA"/>
</dbReference>
<name>A0A1G1SQ70_9BACT</name>
<feature type="domain" description="Ig-like" evidence="12">
    <location>
        <begin position="643"/>
        <end position="722"/>
    </location>
</feature>
<evidence type="ECO:0000259" key="12">
    <source>
        <dbReference type="Pfam" id="PF19081"/>
    </source>
</evidence>
<feature type="domain" description="Ig-like" evidence="12">
    <location>
        <begin position="145"/>
        <end position="225"/>
    </location>
</feature>
<feature type="domain" description="Ig-like" evidence="12">
    <location>
        <begin position="228"/>
        <end position="308"/>
    </location>
</feature>
<dbReference type="GO" id="GO:0016020">
    <property type="term" value="C:membrane"/>
    <property type="evidence" value="ECO:0007669"/>
    <property type="project" value="TreeGrafter"/>
</dbReference>
<dbReference type="SUPFAM" id="SSF52266">
    <property type="entry name" value="SGNH hydrolase"/>
    <property type="match status" value="1"/>
</dbReference>
<dbReference type="Pfam" id="PF19081">
    <property type="entry name" value="Ig_7"/>
    <property type="match status" value="6"/>
</dbReference>
<evidence type="ECO:0000313" key="14">
    <source>
        <dbReference type="Proteomes" id="UP000177506"/>
    </source>
</evidence>
<feature type="domain" description="Malectin" evidence="10">
    <location>
        <begin position="7"/>
        <end position="133"/>
    </location>
</feature>
<proteinExistence type="inferred from homology"/>
<dbReference type="CDD" id="cd00229">
    <property type="entry name" value="SGNH_hydrolase"/>
    <property type="match status" value="1"/>
</dbReference>
<evidence type="ECO:0000256" key="1">
    <source>
        <dbReference type="ARBA" id="ARBA00004115"/>
    </source>
</evidence>
<feature type="domain" description="Ig-like" evidence="12">
    <location>
        <begin position="394"/>
        <end position="473"/>
    </location>
</feature>
<accession>A0A1G1SQ70</accession>
<evidence type="ECO:0000256" key="5">
    <source>
        <dbReference type="ARBA" id="ARBA00022824"/>
    </source>
</evidence>
<dbReference type="InterPro" id="IPR021720">
    <property type="entry name" value="Malectin_dom"/>
</dbReference>
<organism evidence="13 14">
    <name type="scientific">Hymenobacter coccineus</name>
    <dbReference type="NCBI Taxonomy" id="1908235"/>
    <lineage>
        <taxon>Bacteria</taxon>
        <taxon>Pseudomonadati</taxon>
        <taxon>Bacteroidota</taxon>
        <taxon>Cytophagia</taxon>
        <taxon>Cytophagales</taxon>
        <taxon>Hymenobacteraceae</taxon>
        <taxon>Hymenobacter</taxon>
    </lineage>
</organism>
<keyword evidence="5" id="KW-0256">Endoplasmic reticulum</keyword>
<evidence type="ECO:0000256" key="9">
    <source>
        <dbReference type="ARBA" id="ARBA00023277"/>
    </source>
</evidence>
<feature type="domain" description="Ig-like" evidence="12">
    <location>
        <begin position="560"/>
        <end position="640"/>
    </location>
</feature>
<evidence type="ECO:0000259" key="11">
    <source>
        <dbReference type="Pfam" id="PF18962"/>
    </source>
</evidence>
<evidence type="ECO:0008006" key="15">
    <source>
        <dbReference type="Google" id="ProtNLM"/>
    </source>
</evidence>
<keyword evidence="7" id="KW-0472">Membrane</keyword>
<dbReference type="GO" id="GO:0030246">
    <property type="term" value="F:carbohydrate binding"/>
    <property type="evidence" value="ECO:0007669"/>
    <property type="project" value="InterPro"/>
</dbReference>
<dbReference type="Pfam" id="PF11721">
    <property type="entry name" value="Malectin"/>
    <property type="match status" value="1"/>
</dbReference>
<keyword evidence="6" id="KW-1133">Transmembrane helix</keyword>